<dbReference type="RefSeq" id="XP_019703886.1">
    <property type="nucleotide sequence ID" value="XM_019848327.2"/>
</dbReference>
<gene>
    <name evidence="2" type="primary">LOC109505514</name>
</gene>
<accession>A0A6J0PE06</accession>
<dbReference type="AlphaFoldDB" id="A0A6J0PE06"/>
<sequence length="87" mass="10090">MSSGTESKKKKKASEVEVLSWQQKKELIDKEEDSMEREVEELISWARKLEKCEDREGCSGQKGEKECKNRVFSLFLSRTNGFNLEVS</sequence>
<dbReference type="Proteomes" id="UP000504607">
    <property type="component" value="Chromosome 2"/>
</dbReference>
<evidence type="ECO:0000313" key="1">
    <source>
        <dbReference type="Proteomes" id="UP000504607"/>
    </source>
</evidence>
<protein>
    <submittedName>
        <fullName evidence="2">Uncharacterized protein LOC109505514 isoform X2</fullName>
    </submittedName>
</protein>
<name>A0A6J0PE06_ELAGV</name>
<evidence type="ECO:0000313" key="2">
    <source>
        <dbReference type="RefSeq" id="XP_019703886.1"/>
    </source>
</evidence>
<keyword evidence="1" id="KW-1185">Reference proteome</keyword>
<proteinExistence type="predicted"/>
<dbReference type="OrthoDB" id="777324at2759"/>
<organism evidence="1 2">
    <name type="scientific">Elaeis guineensis var. tenera</name>
    <name type="common">Oil palm</name>
    <dbReference type="NCBI Taxonomy" id="51953"/>
    <lineage>
        <taxon>Eukaryota</taxon>
        <taxon>Viridiplantae</taxon>
        <taxon>Streptophyta</taxon>
        <taxon>Embryophyta</taxon>
        <taxon>Tracheophyta</taxon>
        <taxon>Spermatophyta</taxon>
        <taxon>Magnoliopsida</taxon>
        <taxon>Liliopsida</taxon>
        <taxon>Arecaceae</taxon>
        <taxon>Arecoideae</taxon>
        <taxon>Cocoseae</taxon>
        <taxon>Elaeidinae</taxon>
        <taxon>Elaeis</taxon>
    </lineage>
</organism>
<reference evidence="2" key="1">
    <citation type="submission" date="2025-08" db="UniProtKB">
        <authorList>
            <consortium name="RefSeq"/>
        </authorList>
    </citation>
    <scope>IDENTIFICATION</scope>
</reference>